<dbReference type="PANTHER" id="PTHR12732">
    <property type="entry name" value="UNCHARACTERIZED PROTEASOME COMPONENT REGION PCI-CONTAINING"/>
    <property type="match status" value="1"/>
</dbReference>
<dbReference type="InterPro" id="IPR045114">
    <property type="entry name" value="Csn12-like"/>
</dbReference>
<sequence>MSGSLVQYIQLLNSSFLSQSPDQLYSAVPLSPDHPLFSHLRTALSAVSTSALLPSAIAPFLGSISPDVREGFTSFVLSLLRYVKGYKEDGDFGNVYEKFMTLVGVYTEVNKLYAQTSSEGVHLHPHLNPIILSLAKQLVLISNQAAALSPFPPRHDRSARSIRDTTRQIIERSFQVSSTSLSDTEWAGCMGKDVLVGDIMWGLANVLWRIYAARKLHTQAADLVRTFAALQPAEEKRIHARPQRIPRTDICQAHYWRGRLGVVLLDMRNGRHWLDKAWEWCPSECWQQRRAILIRLIPVNLLLGRLPSFSLLDQYNLHEFSPLLHAFKSGNLPAWRKVLEHNREWFRRRSIWLILFERGEILLWRNLFRFSVKTHYQLFPSAPRNRCPTRVFLNATRAAFSGTNEPEDEDINLEDIICVLSSLIDQGLILGHLSYSQQQLIMKPSEDGMGGFPRLGDVIPRRVEAII</sequence>
<dbReference type="Gene3D" id="1.10.10.10">
    <property type="entry name" value="Winged helix-like DNA-binding domain superfamily/Winged helix DNA-binding domain"/>
    <property type="match status" value="1"/>
</dbReference>
<dbReference type="PANTHER" id="PTHR12732:SF8">
    <property type="entry name" value="NUCLEAR MRNA EXPORT PROTEIN THP1"/>
    <property type="match status" value="1"/>
</dbReference>
<comment type="caution">
    <text evidence="1">The sequence shown here is derived from an EMBL/GenBank/DDBJ whole genome shotgun (WGS) entry which is preliminary data.</text>
</comment>
<dbReference type="AlphaFoldDB" id="A0A4Q1BBD9"/>
<dbReference type="GO" id="GO:0003690">
    <property type="term" value="F:double-stranded DNA binding"/>
    <property type="evidence" value="ECO:0007669"/>
    <property type="project" value="InterPro"/>
</dbReference>
<dbReference type="Proteomes" id="UP000289152">
    <property type="component" value="Unassembled WGS sequence"/>
</dbReference>
<protein>
    <recommendedName>
        <fullName evidence="3">PCI domain-containing protein</fullName>
    </recommendedName>
</protein>
<dbReference type="FunCoup" id="A0A4Q1BBD9">
    <property type="interactions" value="7"/>
</dbReference>
<dbReference type="EMBL" id="SDIL01000162">
    <property type="protein sequence ID" value="RXK35046.1"/>
    <property type="molecule type" value="Genomic_DNA"/>
</dbReference>
<evidence type="ECO:0000313" key="1">
    <source>
        <dbReference type="EMBL" id="RXK35046.1"/>
    </source>
</evidence>
<dbReference type="InParanoid" id="A0A4Q1BBD9"/>
<dbReference type="GO" id="GO:0000973">
    <property type="term" value="P:post-transcriptional tethering of RNA polymerase II gene DNA at nuclear periphery"/>
    <property type="evidence" value="ECO:0007669"/>
    <property type="project" value="TreeGrafter"/>
</dbReference>
<reference evidence="1 2" key="1">
    <citation type="submission" date="2016-06" db="EMBL/GenBank/DDBJ databases">
        <title>Evolution of pathogenesis and genome organization in the Tremellales.</title>
        <authorList>
            <person name="Cuomo C."/>
            <person name="Litvintseva A."/>
            <person name="Heitman J."/>
            <person name="Chen Y."/>
            <person name="Sun S."/>
            <person name="Springer D."/>
            <person name="Dromer F."/>
            <person name="Young S."/>
            <person name="Zeng Q."/>
            <person name="Chapman S."/>
            <person name="Gujja S."/>
            <person name="Saif S."/>
            <person name="Birren B."/>
        </authorList>
    </citation>
    <scope>NUCLEOTIDE SEQUENCE [LARGE SCALE GENOMIC DNA]</scope>
    <source>
        <strain evidence="1 2">ATCC 28783</strain>
    </source>
</reference>
<accession>A0A4Q1BBD9</accession>
<evidence type="ECO:0008006" key="3">
    <source>
        <dbReference type="Google" id="ProtNLM"/>
    </source>
</evidence>
<organism evidence="1 2">
    <name type="scientific">Tremella mesenterica</name>
    <name type="common">Jelly fungus</name>
    <dbReference type="NCBI Taxonomy" id="5217"/>
    <lineage>
        <taxon>Eukaryota</taxon>
        <taxon>Fungi</taxon>
        <taxon>Dikarya</taxon>
        <taxon>Basidiomycota</taxon>
        <taxon>Agaricomycotina</taxon>
        <taxon>Tremellomycetes</taxon>
        <taxon>Tremellales</taxon>
        <taxon>Tremellaceae</taxon>
        <taxon>Tremella</taxon>
    </lineage>
</organism>
<dbReference type="GO" id="GO:0070390">
    <property type="term" value="C:transcription export complex 2"/>
    <property type="evidence" value="ECO:0007669"/>
    <property type="project" value="TreeGrafter"/>
</dbReference>
<dbReference type="STRING" id="5217.A0A4Q1BBD9"/>
<name>A0A4Q1BBD9_TREME</name>
<dbReference type="GO" id="GO:0006368">
    <property type="term" value="P:transcription elongation by RNA polymerase II"/>
    <property type="evidence" value="ECO:0007669"/>
    <property type="project" value="TreeGrafter"/>
</dbReference>
<keyword evidence="2" id="KW-1185">Reference proteome</keyword>
<dbReference type="GO" id="GO:0016973">
    <property type="term" value="P:poly(A)+ mRNA export from nucleus"/>
    <property type="evidence" value="ECO:0007669"/>
    <property type="project" value="TreeGrafter"/>
</dbReference>
<gene>
    <name evidence="1" type="ORF">M231_07699</name>
</gene>
<dbReference type="GO" id="GO:0003723">
    <property type="term" value="F:RNA binding"/>
    <property type="evidence" value="ECO:0007669"/>
    <property type="project" value="InterPro"/>
</dbReference>
<evidence type="ECO:0000313" key="2">
    <source>
        <dbReference type="Proteomes" id="UP000289152"/>
    </source>
</evidence>
<proteinExistence type="predicted"/>
<dbReference type="VEuPathDB" id="FungiDB:TREMEDRAFT_25778"/>
<dbReference type="InterPro" id="IPR036388">
    <property type="entry name" value="WH-like_DNA-bd_sf"/>
</dbReference>
<dbReference type="SMART" id="SM00753">
    <property type="entry name" value="PAM"/>
    <property type="match status" value="1"/>
</dbReference>
<dbReference type="OrthoDB" id="5404651at2759"/>